<evidence type="ECO:0000256" key="1">
    <source>
        <dbReference type="SAM" id="Phobius"/>
    </source>
</evidence>
<evidence type="ECO:0000313" key="3">
    <source>
        <dbReference type="Proteomes" id="UP001367508"/>
    </source>
</evidence>
<sequence length="318" mass="36053">MESNQIFSKEKLGFLGILKEAVKITLKNPKFVIFTCLTSLPLLFSSFMYESMFMQTLIEATKVLVEEDKSDLDCTFCNSWKPLMAVDHLIGKVSHNLLLLIFSQLGIIHLCDFLNTVATVNSVSVIYPHDHHSLSLHEMFTKHVIDSRLKGPLITSIYTLLLTSMLSIGLFSLLLYIYFVNRFPLFMMLFSLMFVALFGKYLEWSAVWDTGIVISILEEKEGDVALVIAANLSKGNRSSGILFVIGSLLWRQSLRLVCLFIAWNTGGSKMLISVLQIILFFLANIIKWVFFVVYYVDCKKRRSEKEVSIEGGQGVLSV</sequence>
<dbReference type="EMBL" id="JAYMYQ010000004">
    <property type="protein sequence ID" value="KAK7339436.1"/>
    <property type="molecule type" value="Genomic_DNA"/>
</dbReference>
<comment type="caution">
    <text evidence="2">The sequence shown here is derived from an EMBL/GenBank/DDBJ whole genome shotgun (WGS) entry which is preliminary data.</text>
</comment>
<dbReference type="PANTHER" id="PTHR36714:SF2">
    <property type="entry name" value="TRANSMEMBRANE PROTEIN"/>
    <property type="match status" value="1"/>
</dbReference>
<feature type="transmembrane region" description="Helical" evidence="1">
    <location>
        <begin position="31"/>
        <end position="49"/>
    </location>
</feature>
<protein>
    <submittedName>
        <fullName evidence="2">Uncharacterized protein</fullName>
    </submittedName>
</protein>
<keyword evidence="1" id="KW-0472">Membrane</keyword>
<gene>
    <name evidence="2" type="ORF">VNO77_20101</name>
</gene>
<reference evidence="2 3" key="1">
    <citation type="submission" date="2024-01" db="EMBL/GenBank/DDBJ databases">
        <title>The genomes of 5 underutilized Papilionoideae crops provide insights into root nodulation and disease resistanc.</title>
        <authorList>
            <person name="Jiang F."/>
        </authorList>
    </citation>
    <scope>NUCLEOTIDE SEQUENCE [LARGE SCALE GENOMIC DNA]</scope>
    <source>
        <strain evidence="2">LVBAO_FW01</strain>
        <tissue evidence="2">Leaves</tissue>
    </source>
</reference>
<feature type="transmembrane region" description="Helical" evidence="1">
    <location>
        <begin position="241"/>
        <end position="263"/>
    </location>
</feature>
<proteinExistence type="predicted"/>
<organism evidence="2 3">
    <name type="scientific">Canavalia gladiata</name>
    <name type="common">Sword bean</name>
    <name type="synonym">Dolichos gladiatus</name>
    <dbReference type="NCBI Taxonomy" id="3824"/>
    <lineage>
        <taxon>Eukaryota</taxon>
        <taxon>Viridiplantae</taxon>
        <taxon>Streptophyta</taxon>
        <taxon>Embryophyta</taxon>
        <taxon>Tracheophyta</taxon>
        <taxon>Spermatophyta</taxon>
        <taxon>Magnoliopsida</taxon>
        <taxon>eudicotyledons</taxon>
        <taxon>Gunneridae</taxon>
        <taxon>Pentapetalae</taxon>
        <taxon>rosids</taxon>
        <taxon>fabids</taxon>
        <taxon>Fabales</taxon>
        <taxon>Fabaceae</taxon>
        <taxon>Papilionoideae</taxon>
        <taxon>50 kb inversion clade</taxon>
        <taxon>NPAAA clade</taxon>
        <taxon>indigoferoid/millettioid clade</taxon>
        <taxon>Phaseoleae</taxon>
        <taxon>Canavalia</taxon>
    </lineage>
</organism>
<feature type="transmembrane region" description="Helical" evidence="1">
    <location>
        <begin position="157"/>
        <end position="179"/>
    </location>
</feature>
<evidence type="ECO:0000313" key="2">
    <source>
        <dbReference type="EMBL" id="KAK7339436.1"/>
    </source>
</evidence>
<dbReference type="Proteomes" id="UP001367508">
    <property type="component" value="Unassembled WGS sequence"/>
</dbReference>
<keyword evidence="3" id="KW-1185">Reference proteome</keyword>
<dbReference type="AlphaFoldDB" id="A0AAN9LP14"/>
<keyword evidence="1" id="KW-1133">Transmembrane helix</keyword>
<accession>A0AAN9LP14</accession>
<dbReference type="PANTHER" id="PTHR36714">
    <property type="entry name" value="T23E23.1"/>
    <property type="match status" value="1"/>
</dbReference>
<name>A0AAN9LP14_CANGL</name>
<keyword evidence="1" id="KW-0812">Transmembrane</keyword>
<feature type="transmembrane region" description="Helical" evidence="1">
    <location>
        <begin position="275"/>
        <end position="296"/>
    </location>
</feature>
<feature type="transmembrane region" description="Helical" evidence="1">
    <location>
        <begin position="185"/>
        <end position="202"/>
    </location>
</feature>